<keyword evidence="7" id="KW-0472">Membrane</keyword>
<evidence type="ECO:0000256" key="4">
    <source>
        <dbReference type="ARBA" id="ARBA00023157"/>
    </source>
</evidence>
<evidence type="ECO:0000259" key="8">
    <source>
        <dbReference type="PROSITE" id="PS51352"/>
    </source>
</evidence>
<keyword evidence="4" id="KW-1015">Disulfide bond</keyword>
<evidence type="ECO:0000256" key="5">
    <source>
        <dbReference type="ARBA" id="ARBA00023284"/>
    </source>
</evidence>
<accession>A0A2H0UGA8</accession>
<sequence>MNQNLAIPAAIVIAGVIIAGALFFSGRVATPAGPTPDNTPSAGDPNIVPPVSADDHILGNPDAPIVVIEYSDIECPFCKQFHVTMKQIMDEYGQDGTVAWVYRNFPLQELHPNAPALAEAGECVASLGGNSAYWNFLDEIFAIAPINTLFPMDQLQNTVSSVGVDVGAFNECVSSGEHRARVEKDFNDAVKTGGQGTPHNIIITRAGSIVPVAGAQPYAQMKTIIETIIQEEGY</sequence>
<dbReference type="Pfam" id="PF13462">
    <property type="entry name" value="Thioredoxin_4"/>
    <property type="match status" value="1"/>
</dbReference>
<protein>
    <submittedName>
        <fullName evidence="9">Disulfide bond formation protein DsbA</fullName>
    </submittedName>
</protein>
<dbReference type="Proteomes" id="UP000229315">
    <property type="component" value="Unassembled WGS sequence"/>
</dbReference>
<keyword evidence="5" id="KW-0676">Redox-active center</keyword>
<evidence type="ECO:0000256" key="2">
    <source>
        <dbReference type="ARBA" id="ARBA00022729"/>
    </source>
</evidence>
<dbReference type="GO" id="GO:0016491">
    <property type="term" value="F:oxidoreductase activity"/>
    <property type="evidence" value="ECO:0007669"/>
    <property type="project" value="UniProtKB-KW"/>
</dbReference>
<gene>
    <name evidence="9" type="ORF">COU15_00710</name>
</gene>
<keyword evidence="7" id="KW-0812">Transmembrane</keyword>
<dbReference type="InterPro" id="IPR013766">
    <property type="entry name" value="Thioredoxin_domain"/>
</dbReference>
<organism evidence="9 10">
    <name type="scientific">Candidatus Kaiserbacteria bacterium CG10_big_fil_rev_8_21_14_0_10_45_20</name>
    <dbReference type="NCBI Taxonomy" id="1974607"/>
    <lineage>
        <taxon>Bacteria</taxon>
        <taxon>Candidatus Kaiseribacteriota</taxon>
    </lineage>
</organism>
<evidence type="ECO:0000256" key="6">
    <source>
        <dbReference type="SAM" id="MobiDB-lite"/>
    </source>
</evidence>
<feature type="region of interest" description="Disordered" evidence="6">
    <location>
        <begin position="33"/>
        <end position="53"/>
    </location>
</feature>
<feature type="domain" description="Thioredoxin" evidence="8">
    <location>
        <begin position="29"/>
        <end position="230"/>
    </location>
</feature>
<evidence type="ECO:0000313" key="10">
    <source>
        <dbReference type="Proteomes" id="UP000229315"/>
    </source>
</evidence>
<dbReference type="Gene3D" id="3.40.30.10">
    <property type="entry name" value="Glutaredoxin"/>
    <property type="match status" value="1"/>
</dbReference>
<keyword evidence="7" id="KW-1133">Transmembrane helix</keyword>
<dbReference type="InterPro" id="IPR012336">
    <property type="entry name" value="Thioredoxin-like_fold"/>
</dbReference>
<evidence type="ECO:0000256" key="1">
    <source>
        <dbReference type="ARBA" id="ARBA00005791"/>
    </source>
</evidence>
<dbReference type="EMBL" id="PFBH01000003">
    <property type="protein sequence ID" value="PIR85443.1"/>
    <property type="molecule type" value="Genomic_DNA"/>
</dbReference>
<comment type="similarity">
    <text evidence="1">Belongs to the thioredoxin family. DsbA subfamily.</text>
</comment>
<evidence type="ECO:0000256" key="3">
    <source>
        <dbReference type="ARBA" id="ARBA00023002"/>
    </source>
</evidence>
<dbReference type="PROSITE" id="PS51352">
    <property type="entry name" value="THIOREDOXIN_2"/>
    <property type="match status" value="1"/>
</dbReference>
<keyword evidence="3" id="KW-0560">Oxidoreductase</keyword>
<reference evidence="10" key="1">
    <citation type="submission" date="2017-09" db="EMBL/GenBank/DDBJ databases">
        <title>Depth-based differentiation of microbial function through sediment-hosted aquifers and enrichment of novel symbionts in the deep terrestrial subsurface.</title>
        <authorList>
            <person name="Probst A.J."/>
            <person name="Ladd B."/>
            <person name="Jarett J.K."/>
            <person name="Geller-Mcgrath D.E."/>
            <person name="Sieber C.M.K."/>
            <person name="Emerson J.B."/>
            <person name="Anantharaman K."/>
            <person name="Thomas B.C."/>
            <person name="Malmstrom R."/>
            <person name="Stieglmeier M."/>
            <person name="Klingl A."/>
            <person name="Woyke T."/>
            <person name="Ryan C.M."/>
            <person name="Banfield J.F."/>
        </authorList>
    </citation>
    <scope>NUCLEOTIDE SEQUENCE [LARGE SCALE GENOMIC DNA]</scope>
</reference>
<dbReference type="PANTHER" id="PTHR13887:SF14">
    <property type="entry name" value="DISULFIDE BOND FORMATION PROTEIN D"/>
    <property type="match status" value="1"/>
</dbReference>
<dbReference type="InterPro" id="IPR036249">
    <property type="entry name" value="Thioredoxin-like_sf"/>
</dbReference>
<evidence type="ECO:0000313" key="9">
    <source>
        <dbReference type="EMBL" id="PIR85443.1"/>
    </source>
</evidence>
<comment type="caution">
    <text evidence="9">The sequence shown here is derived from an EMBL/GenBank/DDBJ whole genome shotgun (WGS) entry which is preliminary data.</text>
</comment>
<feature type="transmembrane region" description="Helical" evidence="7">
    <location>
        <begin position="6"/>
        <end position="24"/>
    </location>
</feature>
<proteinExistence type="inferred from homology"/>
<dbReference type="AlphaFoldDB" id="A0A2H0UGA8"/>
<name>A0A2H0UGA8_9BACT</name>
<dbReference type="SUPFAM" id="SSF52833">
    <property type="entry name" value="Thioredoxin-like"/>
    <property type="match status" value="1"/>
</dbReference>
<evidence type="ECO:0000256" key="7">
    <source>
        <dbReference type="SAM" id="Phobius"/>
    </source>
</evidence>
<dbReference type="PANTHER" id="PTHR13887">
    <property type="entry name" value="GLUTATHIONE S-TRANSFERASE KAPPA"/>
    <property type="match status" value="1"/>
</dbReference>
<keyword evidence="2" id="KW-0732">Signal</keyword>